<keyword evidence="1" id="KW-0812">Transmembrane</keyword>
<proteinExistence type="predicted"/>
<protein>
    <recommendedName>
        <fullName evidence="4">Solute:sodium symporter small subunit</fullName>
    </recommendedName>
</protein>
<gene>
    <name evidence="2" type="ORF">GCM10009119_04790</name>
</gene>
<feature type="transmembrane region" description="Helical" evidence="1">
    <location>
        <begin position="52"/>
        <end position="75"/>
    </location>
</feature>
<evidence type="ECO:0008006" key="4">
    <source>
        <dbReference type="Google" id="ProtNLM"/>
    </source>
</evidence>
<name>A0ABP3Y7W4_9BACT</name>
<keyword evidence="1" id="KW-1133">Transmembrane helix</keyword>
<sequence>MAMKNPQKRFPFVYRSFLNFWLVLILPSSVLATIITQLYYDGSIHFELLKEFSPWLNCGIFQVFFGFFAYIWLYLPAVKKFKKDADSASPPR</sequence>
<reference evidence="3" key="1">
    <citation type="journal article" date="2019" name="Int. J. Syst. Evol. Microbiol.">
        <title>The Global Catalogue of Microorganisms (GCM) 10K type strain sequencing project: providing services to taxonomists for standard genome sequencing and annotation.</title>
        <authorList>
            <consortium name="The Broad Institute Genomics Platform"/>
            <consortium name="The Broad Institute Genome Sequencing Center for Infectious Disease"/>
            <person name="Wu L."/>
            <person name="Ma J."/>
        </authorList>
    </citation>
    <scope>NUCLEOTIDE SEQUENCE [LARGE SCALE GENOMIC DNA]</scope>
    <source>
        <strain evidence="3">JCM 16112</strain>
    </source>
</reference>
<comment type="caution">
    <text evidence="2">The sequence shown here is derived from an EMBL/GenBank/DDBJ whole genome shotgun (WGS) entry which is preliminary data.</text>
</comment>
<feature type="transmembrane region" description="Helical" evidence="1">
    <location>
        <begin position="20"/>
        <end position="40"/>
    </location>
</feature>
<keyword evidence="1" id="KW-0472">Membrane</keyword>
<organism evidence="2 3">
    <name type="scientific">Algoriphagus jejuensis</name>
    <dbReference type="NCBI Taxonomy" id="419934"/>
    <lineage>
        <taxon>Bacteria</taxon>
        <taxon>Pseudomonadati</taxon>
        <taxon>Bacteroidota</taxon>
        <taxon>Cytophagia</taxon>
        <taxon>Cytophagales</taxon>
        <taxon>Cyclobacteriaceae</taxon>
        <taxon>Algoriphagus</taxon>
    </lineage>
</organism>
<dbReference type="Proteomes" id="UP001500469">
    <property type="component" value="Unassembled WGS sequence"/>
</dbReference>
<keyword evidence="3" id="KW-1185">Reference proteome</keyword>
<evidence type="ECO:0000256" key="1">
    <source>
        <dbReference type="SAM" id="Phobius"/>
    </source>
</evidence>
<evidence type="ECO:0000313" key="2">
    <source>
        <dbReference type="EMBL" id="GAA0877511.1"/>
    </source>
</evidence>
<evidence type="ECO:0000313" key="3">
    <source>
        <dbReference type="Proteomes" id="UP001500469"/>
    </source>
</evidence>
<accession>A0ABP3Y7W4</accession>
<dbReference type="EMBL" id="BAAAFI010000002">
    <property type="protein sequence ID" value="GAA0877511.1"/>
    <property type="molecule type" value="Genomic_DNA"/>
</dbReference>